<name>A0A9D1HZ87_9FIRM</name>
<protein>
    <submittedName>
        <fullName evidence="3">Hydantoinase/oxoprolinase family protein</fullName>
    </submittedName>
</protein>
<dbReference type="GO" id="GO:0017168">
    <property type="term" value="F:5-oxoprolinase (ATP-hydrolyzing) activity"/>
    <property type="evidence" value="ECO:0007669"/>
    <property type="project" value="TreeGrafter"/>
</dbReference>
<proteinExistence type="predicted"/>
<feature type="domain" description="Hydantoinase/oxoprolinase N-terminal" evidence="2">
    <location>
        <begin position="5"/>
        <end position="160"/>
    </location>
</feature>
<dbReference type="InterPro" id="IPR043129">
    <property type="entry name" value="ATPase_NBD"/>
</dbReference>
<dbReference type="InterPro" id="IPR045079">
    <property type="entry name" value="Oxoprolinase-like"/>
</dbReference>
<evidence type="ECO:0000259" key="2">
    <source>
        <dbReference type="Pfam" id="PF05378"/>
    </source>
</evidence>
<comment type="caution">
    <text evidence="3">The sequence shown here is derived from an EMBL/GenBank/DDBJ whole genome shotgun (WGS) entry which is preliminary data.</text>
</comment>
<evidence type="ECO:0000259" key="1">
    <source>
        <dbReference type="Pfam" id="PF01968"/>
    </source>
</evidence>
<sequence length="568" mass="62125">MGLILGMDTGGTFTDAVLLDQDSRSVVEKAKAPTTKEDLCIGIRECIGRLSEERMRDISLVCLSTTLATNSIVEGKGCRVGLVITGKTPFDAESLPEAETVNVGGGLDIRGRLQKDLNEEEVREKVRALKGKVDAAAVSGYACVRNPEQEIAVRRIVREELKVPVVCAHELTCELGYYERTVTVVLNARLIPLIKTLIDDTEVCLRERGVKAPIMMVRGDGSYMDSRYAEERPVETILSGPAASIKGAMFLSGLKDGTIIDVGGTTSDIAALRKGKVEISMEGARVGGWKTRVKAIDVYTCGVGGDSRIRVSPRGEITVGPEKVIPVSYAAFKGLGQSVEHENLTVLERKYRNIFGLSDETNDIGFTPTDMAHLTGIYDAWDTEAAAEYLKKLARRAGEDEKTLLNRLVEAFREAVKGALRDSGKMEKGIPVVALGAPAEAWMPIIMKDSGSKLVIPRHSEVANAVGAAIGEIEEVIEVLIRFDEMSNKYVSYSRWKRSEFADLEEGKRVCLEEAKAYARREAEKCGCDNPEIFSEIHDEYCKSYDGTSETFIETVINVVAVGPPRFL</sequence>
<dbReference type="Proteomes" id="UP000824090">
    <property type="component" value="Unassembled WGS sequence"/>
</dbReference>
<evidence type="ECO:0000313" key="3">
    <source>
        <dbReference type="EMBL" id="HIU25007.1"/>
    </source>
</evidence>
<dbReference type="GO" id="GO:0005829">
    <property type="term" value="C:cytosol"/>
    <property type="evidence" value="ECO:0007669"/>
    <property type="project" value="TreeGrafter"/>
</dbReference>
<organism evidence="3 4">
    <name type="scientific">Candidatus Allocopromorpha excrementigallinarum</name>
    <dbReference type="NCBI Taxonomy" id="2840742"/>
    <lineage>
        <taxon>Bacteria</taxon>
        <taxon>Bacillati</taxon>
        <taxon>Bacillota</taxon>
        <taxon>Clostridia</taxon>
        <taxon>Eubacteriales</taxon>
        <taxon>Eubacteriaceae</taxon>
        <taxon>Eubacteriaceae incertae sedis</taxon>
        <taxon>Candidatus Allocopromorpha</taxon>
    </lineage>
</organism>
<feature type="domain" description="Hydantoinase A/oxoprolinase" evidence="1">
    <location>
        <begin position="180"/>
        <end position="323"/>
    </location>
</feature>
<accession>A0A9D1HZ87</accession>
<reference evidence="3" key="1">
    <citation type="submission" date="2020-10" db="EMBL/GenBank/DDBJ databases">
        <authorList>
            <person name="Gilroy R."/>
        </authorList>
    </citation>
    <scope>NUCLEOTIDE SEQUENCE</scope>
    <source>
        <strain evidence="3">ChiHcec3-6078</strain>
    </source>
</reference>
<dbReference type="SUPFAM" id="SSF53067">
    <property type="entry name" value="Actin-like ATPase domain"/>
    <property type="match status" value="1"/>
</dbReference>
<dbReference type="Pfam" id="PF01968">
    <property type="entry name" value="Hydantoinase_A"/>
    <property type="match status" value="1"/>
</dbReference>
<dbReference type="PANTHER" id="PTHR11365">
    <property type="entry name" value="5-OXOPROLINASE RELATED"/>
    <property type="match status" value="1"/>
</dbReference>
<dbReference type="Pfam" id="PF05378">
    <property type="entry name" value="Hydant_A_N"/>
    <property type="match status" value="1"/>
</dbReference>
<dbReference type="InterPro" id="IPR008040">
    <property type="entry name" value="Hydant_A_N"/>
</dbReference>
<dbReference type="AlphaFoldDB" id="A0A9D1HZ87"/>
<evidence type="ECO:0000313" key="4">
    <source>
        <dbReference type="Proteomes" id="UP000824090"/>
    </source>
</evidence>
<dbReference type="GO" id="GO:0006749">
    <property type="term" value="P:glutathione metabolic process"/>
    <property type="evidence" value="ECO:0007669"/>
    <property type="project" value="TreeGrafter"/>
</dbReference>
<dbReference type="PANTHER" id="PTHR11365:SF2">
    <property type="entry name" value="5-OXOPROLINASE"/>
    <property type="match status" value="1"/>
</dbReference>
<dbReference type="EMBL" id="DVMP01000015">
    <property type="protein sequence ID" value="HIU25007.1"/>
    <property type="molecule type" value="Genomic_DNA"/>
</dbReference>
<reference evidence="3" key="2">
    <citation type="journal article" date="2021" name="PeerJ">
        <title>Extensive microbial diversity within the chicken gut microbiome revealed by metagenomics and culture.</title>
        <authorList>
            <person name="Gilroy R."/>
            <person name="Ravi A."/>
            <person name="Getino M."/>
            <person name="Pursley I."/>
            <person name="Horton D.L."/>
            <person name="Alikhan N.F."/>
            <person name="Baker D."/>
            <person name="Gharbi K."/>
            <person name="Hall N."/>
            <person name="Watson M."/>
            <person name="Adriaenssens E.M."/>
            <person name="Foster-Nyarko E."/>
            <person name="Jarju S."/>
            <person name="Secka A."/>
            <person name="Antonio M."/>
            <person name="Oren A."/>
            <person name="Chaudhuri R.R."/>
            <person name="La Ragione R."/>
            <person name="Hildebrand F."/>
            <person name="Pallen M.J."/>
        </authorList>
    </citation>
    <scope>NUCLEOTIDE SEQUENCE</scope>
    <source>
        <strain evidence="3">ChiHcec3-6078</strain>
    </source>
</reference>
<gene>
    <name evidence="3" type="ORF">IAC50_00720</name>
</gene>
<dbReference type="InterPro" id="IPR002821">
    <property type="entry name" value="Hydantoinase_A"/>
</dbReference>